<keyword evidence="2" id="KW-0479">Metal-binding</keyword>
<evidence type="ECO:0000313" key="5">
    <source>
        <dbReference type="Proteomes" id="UP000018958"/>
    </source>
</evidence>
<dbReference type="AlphaFoldDB" id="W2VUX6"/>
<dbReference type="OrthoDB" id="110659at2759"/>
<evidence type="ECO:0000313" key="4">
    <source>
        <dbReference type="EMBL" id="ETP01169.1"/>
    </source>
</evidence>
<dbReference type="InterPro" id="IPR027806">
    <property type="entry name" value="HARBI1_dom"/>
</dbReference>
<sequence length="199" mass="22877">MAGLVVCDDEKRIRYLYTGWAGCSHDARLMTNCELQVYKDEMFEGDQYLLVDSGFAPDDTVVPVFKKPRNGYLTEAQSMFNKDLSKIRVWNEHCIGVLKGRFFSLKGLRLRLRNEHDGERIIAWIRVCVVLHNLLLYVPRLGDSECDDPNAWIPMAQELPDLIDDGKFDNALIRSADTQGKIKRLRVMQPLLENLSSNE</sequence>
<dbReference type="EMBL" id="ANIX01004308">
    <property type="protein sequence ID" value="ETP01169.1"/>
    <property type="molecule type" value="Genomic_DNA"/>
</dbReference>
<feature type="domain" description="DDE Tnp4" evidence="3">
    <location>
        <begin position="3"/>
        <end position="133"/>
    </location>
</feature>
<comment type="caution">
    <text evidence="4">The sequence shown here is derived from an EMBL/GenBank/DDBJ whole genome shotgun (WGS) entry which is preliminary data.</text>
</comment>
<gene>
    <name evidence="4" type="ORF">F441_21556</name>
</gene>
<proteinExistence type="predicted"/>
<dbReference type="GO" id="GO:0046872">
    <property type="term" value="F:metal ion binding"/>
    <property type="evidence" value="ECO:0007669"/>
    <property type="project" value="UniProtKB-KW"/>
</dbReference>
<reference evidence="4 5" key="1">
    <citation type="submission" date="2013-11" db="EMBL/GenBank/DDBJ databases">
        <title>The Genome Sequence of Phytophthora parasitica CJ01A1.</title>
        <authorList>
            <consortium name="The Broad Institute Genomics Platform"/>
            <person name="Russ C."/>
            <person name="Tyler B."/>
            <person name="Panabieres F."/>
            <person name="Shan W."/>
            <person name="Tripathy S."/>
            <person name="Grunwald N."/>
            <person name="Machado M."/>
            <person name="Johnson C.S."/>
            <person name="Walker B."/>
            <person name="Young S.K."/>
            <person name="Zeng Q."/>
            <person name="Gargeya S."/>
            <person name="Fitzgerald M."/>
            <person name="Haas B."/>
            <person name="Abouelleil A."/>
            <person name="Allen A.W."/>
            <person name="Alvarado L."/>
            <person name="Arachchi H.M."/>
            <person name="Berlin A.M."/>
            <person name="Chapman S.B."/>
            <person name="Gainer-Dewar J."/>
            <person name="Goldberg J."/>
            <person name="Griggs A."/>
            <person name="Gujja S."/>
            <person name="Hansen M."/>
            <person name="Howarth C."/>
            <person name="Imamovic A."/>
            <person name="Ireland A."/>
            <person name="Larimer J."/>
            <person name="McCowan C."/>
            <person name="Murphy C."/>
            <person name="Pearson M."/>
            <person name="Poon T.W."/>
            <person name="Priest M."/>
            <person name="Roberts A."/>
            <person name="Saif S."/>
            <person name="Shea T."/>
            <person name="Sisk P."/>
            <person name="Sykes S."/>
            <person name="Wortman J."/>
            <person name="Nusbaum C."/>
            <person name="Birren B."/>
        </authorList>
    </citation>
    <scope>NUCLEOTIDE SEQUENCE [LARGE SCALE GENOMIC DNA]</scope>
    <source>
        <strain evidence="4 5">CJ01A1</strain>
    </source>
</reference>
<name>W2VUX6_PHYNI</name>
<evidence type="ECO:0000256" key="1">
    <source>
        <dbReference type="ARBA" id="ARBA00001968"/>
    </source>
</evidence>
<dbReference type="Pfam" id="PF13359">
    <property type="entry name" value="DDE_Tnp_4"/>
    <property type="match status" value="1"/>
</dbReference>
<protein>
    <recommendedName>
        <fullName evidence="3">DDE Tnp4 domain-containing protein</fullName>
    </recommendedName>
</protein>
<dbReference type="Proteomes" id="UP000018958">
    <property type="component" value="Unassembled WGS sequence"/>
</dbReference>
<evidence type="ECO:0000259" key="3">
    <source>
        <dbReference type="Pfam" id="PF13359"/>
    </source>
</evidence>
<comment type="cofactor">
    <cofactor evidence="1">
        <name>a divalent metal cation</name>
        <dbReference type="ChEBI" id="CHEBI:60240"/>
    </cofactor>
</comment>
<accession>W2VUX6</accession>
<organism evidence="4 5">
    <name type="scientific">Phytophthora nicotianae CJ01A1</name>
    <dbReference type="NCBI Taxonomy" id="1317063"/>
    <lineage>
        <taxon>Eukaryota</taxon>
        <taxon>Sar</taxon>
        <taxon>Stramenopiles</taxon>
        <taxon>Oomycota</taxon>
        <taxon>Peronosporomycetes</taxon>
        <taxon>Peronosporales</taxon>
        <taxon>Peronosporaceae</taxon>
        <taxon>Phytophthora</taxon>
    </lineage>
</organism>
<evidence type="ECO:0000256" key="2">
    <source>
        <dbReference type="ARBA" id="ARBA00022723"/>
    </source>
</evidence>